<feature type="signal peptide" evidence="8">
    <location>
        <begin position="1"/>
        <end position="21"/>
    </location>
</feature>
<dbReference type="PROSITE" id="PS51257">
    <property type="entry name" value="PROKAR_LIPOPROTEIN"/>
    <property type="match status" value="1"/>
</dbReference>
<dbReference type="CDD" id="cd06354">
    <property type="entry name" value="PBP1_PrnA-like"/>
    <property type="match status" value="1"/>
</dbReference>
<dbReference type="Proteomes" id="UP000664701">
    <property type="component" value="Chromosome"/>
</dbReference>
<dbReference type="InterPro" id="IPR028082">
    <property type="entry name" value="Peripla_BP_I"/>
</dbReference>
<evidence type="ECO:0000256" key="5">
    <source>
        <dbReference type="ARBA" id="ARBA00023136"/>
    </source>
</evidence>
<feature type="compositionally biased region" description="Low complexity" evidence="7">
    <location>
        <begin position="30"/>
        <end position="47"/>
    </location>
</feature>
<comment type="similarity">
    <text evidence="2">Belongs to the BMP lipoprotein family.</text>
</comment>
<name>A0ABZ2SKF8_9ENTE</name>
<dbReference type="PANTHER" id="PTHR34296:SF2">
    <property type="entry name" value="ABC TRANSPORTER GUANOSINE-BINDING PROTEIN NUPN"/>
    <property type="match status" value="1"/>
</dbReference>
<dbReference type="InterPro" id="IPR003760">
    <property type="entry name" value="PnrA-like"/>
</dbReference>
<keyword evidence="4 8" id="KW-0732">Signal</keyword>
<dbReference type="EMBL" id="CP147251">
    <property type="protein sequence ID" value="WYJ76337.1"/>
    <property type="molecule type" value="Genomic_DNA"/>
</dbReference>
<comment type="subcellular location">
    <subcellularLocation>
        <location evidence="1">Cell membrane</location>
        <topology evidence="1">Lipid-anchor</topology>
    </subcellularLocation>
</comment>
<reference evidence="10 11" key="1">
    <citation type="submission" date="2024-03" db="EMBL/GenBank/DDBJ databases">
        <title>The Genome Sequence of Enterococcus sp. DIV2402.</title>
        <authorList>
            <consortium name="The Broad Institute Genomics Platform"/>
            <consortium name="The Broad Institute Microbial Omics Core"/>
            <consortium name="The Broad Institute Genomic Center for Infectious Diseases"/>
            <person name="Earl A."/>
            <person name="Manson A."/>
            <person name="Gilmore M."/>
            <person name="Schwartman J."/>
            <person name="Shea T."/>
            <person name="Abouelleil A."/>
            <person name="Cao P."/>
            <person name="Chapman S."/>
            <person name="Cusick C."/>
            <person name="Young S."/>
            <person name="Neafsey D."/>
            <person name="Nusbaum C."/>
            <person name="Birren B."/>
        </authorList>
    </citation>
    <scope>NUCLEOTIDE SEQUENCE [LARGE SCALE GENOMIC DNA]</scope>
    <source>
        <strain evidence="10 11">DIV2402</strain>
    </source>
</reference>
<organism evidence="10 11">
    <name type="scientific">Candidatus Enterococcus lowellii</name>
    <dbReference type="NCBI Taxonomy" id="2230877"/>
    <lineage>
        <taxon>Bacteria</taxon>
        <taxon>Bacillati</taxon>
        <taxon>Bacillota</taxon>
        <taxon>Bacilli</taxon>
        <taxon>Lactobacillales</taxon>
        <taxon>Enterococcaceae</taxon>
        <taxon>Enterococcus</taxon>
    </lineage>
</organism>
<dbReference type="Pfam" id="PF02608">
    <property type="entry name" value="Bmp"/>
    <property type="match status" value="1"/>
</dbReference>
<proteinExistence type="inferred from homology"/>
<evidence type="ECO:0000256" key="7">
    <source>
        <dbReference type="SAM" id="MobiDB-lite"/>
    </source>
</evidence>
<feature type="region of interest" description="Disordered" evidence="7">
    <location>
        <begin position="25"/>
        <end position="47"/>
    </location>
</feature>
<evidence type="ECO:0000256" key="1">
    <source>
        <dbReference type="ARBA" id="ARBA00004193"/>
    </source>
</evidence>
<evidence type="ECO:0000313" key="10">
    <source>
        <dbReference type="EMBL" id="WYJ76337.1"/>
    </source>
</evidence>
<keyword evidence="5" id="KW-0472">Membrane</keyword>
<evidence type="ECO:0000313" key="11">
    <source>
        <dbReference type="Proteomes" id="UP000664701"/>
    </source>
</evidence>
<evidence type="ECO:0000256" key="6">
    <source>
        <dbReference type="ARBA" id="ARBA00023288"/>
    </source>
</evidence>
<evidence type="ECO:0000256" key="2">
    <source>
        <dbReference type="ARBA" id="ARBA00008610"/>
    </source>
</evidence>
<evidence type="ECO:0000256" key="3">
    <source>
        <dbReference type="ARBA" id="ARBA00022475"/>
    </source>
</evidence>
<keyword evidence="3" id="KW-1003">Cell membrane</keyword>
<keyword evidence="6" id="KW-0449">Lipoprotein</keyword>
<sequence>MKKTKLMKLALATAGIVAVLSGCGTGGTDSSDSSSSSSSKASSSEVSPVALITDGNGVDDRSFNQSAWEGMVAWGEENGVEQGANGYQYFQSSGESDFIPNIDQALTAGYQTIFGIGFKLQAAIQEQATANPEVNFVIVDEIVEGLDNTVSATFKSNESAYLAGLAAAYSTQTNTVGFLGGMQISLIEAFEAGFKQGVEDGAKALDKDIKVVSQYAGDFSAPDKGRTIASAIYAQGADIIYGAAGATGNGLFQEAKSLNETRDDKVWVIGVDRDQVEEGAYKKDGKEDNFTLTSTLKEVGAAVKDLAEKSNNGEFPGGEHIVYGLEENGVGITDGQLSDEAKAAVKEAREQIIAGDIVVKDTLK</sequence>
<evidence type="ECO:0000259" key="9">
    <source>
        <dbReference type="Pfam" id="PF02608"/>
    </source>
</evidence>
<dbReference type="RefSeq" id="WP_207942408.1">
    <property type="nucleotide sequence ID" value="NZ_CP147251.1"/>
</dbReference>
<feature type="chain" id="PRO_5046291615" description="ABC transporter substrate-binding protein PnrA-like domain-containing protein" evidence="8">
    <location>
        <begin position="22"/>
        <end position="364"/>
    </location>
</feature>
<keyword evidence="11" id="KW-1185">Reference proteome</keyword>
<dbReference type="PANTHER" id="PTHR34296">
    <property type="entry name" value="TRANSCRIPTIONAL ACTIVATOR PROTEIN MED"/>
    <property type="match status" value="1"/>
</dbReference>
<dbReference type="SUPFAM" id="SSF53822">
    <property type="entry name" value="Periplasmic binding protein-like I"/>
    <property type="match status" value="1"/>
</dbReference>
<feature type="domain" description="ABC transporter substrate-binding protein PnrA-like" evidence="9">
    <location>
        <begin position="52"/>
        <end position="361"/>
    </location>
</feature>
<protein>
    <recommendedName>
        <fullName evidence="9">ABC transporter substrate-binding protein PnrA-like domain-containing protein</fullName>
    </recommendedName>
</protein>
<dbReference type="InterPro" id="IPR050957">
    <property type="entry name" value="BMP_lipoprotein"/>
</dbReference>
<evidence type="ECO:0000256" key="8">
    <source>
        <dbReference type="SAM" id="SignalP"/>
    </source>
</evidence>
<evidence type="ECO:0000256" key="4">
    <source>
        <dbReference type="ARBA" id="ARBA00022729"/>
    </source>
</evidence>
<dbReference type="Gene3D" id="3.40.50.2300">
    <property type="match status" value="2"/>
</dbReference>
<accession>A0ABZ2SKF8</accession>
<gene>
    <name evidence="10" type="ORF">DOK78_000963</name>
</gene>